<feature type="compositionally biased region" description="Polar residues" evidence="1">
    <location>
        <begin position="117"/>
        <end position="132"/>
    </location>
</feature>
<gene>
    <name evidence="2" type="ORF">THAOC_15282</name>
</gene>
<comment type="caution">
    <text evidence="2">The sequence shown here is derived from an EMBL/GenBank/DDBJ whole genome shotgun (WGS) entry which is preliminary data.</text>
</comment>
<proteinExistence type="predicted"/>
<feature type="region of interest" description="Disordered" evidence="1">
    <location>
        <begin position="490"/>
        <end position="556"/>
    </location>
</feature>
<dbReference type="EMBL" id="AGNL01017735">
    <property type="protein sequence ID" value="EJK64028.1"/>
    <property type="molecule type" value="Genomic_DNA"/>
</dbReference>
<feature type="compositionally biased region" description="Low complexity" evidence="1">
    <location>
        <begin position="99"/>
        <end position="108"/>
    </location>
</feature>
<keyword evidence="3" id="KW-1185">Reference proteome</keyword>
<feature type="compositionally biased region" description="Acidic residues" evidence="1">
    <location>
        <begin position="512"/>
        <end position="528"/>
    </location>
</feature>
<evidence type="ECO:0000313" key="2">
    <source>
        <dbReference type="EMBL" id="EJK64028.1"/>
    </source>
</evidence>
<feature type="region of interest" description="Disordered" evidence="1">
    <location>
        <begin position="88"/>
        <end position="149"/>
    </location>
</feature>
<sequence>MVKTPIEGFSQSGSKWSNTWSARMVKDLVTPFWSKGGVISVVFGSKGVVTHSAIARVRNATEPCAWFVLSFPLRLVIRLNARAVRDAGGNHGPDEAIRSGRPSSPAASREGDESDASGDTNVLPSSPASEMSLSDDGGEEDASDPPTTAEFLANDLGMRMPELTDVLHEVKADQHIIQTLRYSVHFKEEESQKVFFEGELALELKTALYEAKKSKIVYQYIGTFDLTGSGDGDDEDGMDVEGEGSDDDVEFERTTLQILIGLQFVHHAHKLITPPNGERKVPLVELLNEQVSRAKSLEMGELFDNEEVARHTYYMVGFMCQAGAKEAKRRTANNDVGACIGAIDRHFVKASEESDVEAVKAQLPEGLTEMVDRRNGMGGLTYPRPLAYRVFGLVEYVYSHLAVVKNLNVYGGTLLSKIRSELCASKDVVELFSNFFDEDEFPPETIQTALEYYVKVFSNLRAKDLCYRLNANIAKGPTVGLRQQLCSAKKTGKRSSKKTKGRKKRAAKEYESSDEEDEPFCYAEDEIGDTQQHEDMLDAATEEDEDVEDTGAKECSPYDVENEAYAEQFHPDRCTDDEVYEQSA</sequence>
<protein>
    <submittedName>
        <fullName evidence="2">Uncharacterized protein</fullName>
    </submittedName>
</protein>
<evidence type="ECO:0000313" key="3">
    <source>
        <dbReference type="Proteomes" id="UP000266841"/>
    </source>
</evidence>
<dbReference type="AlphaFoldDB" id="K0SD30"/>
<feature type="compositionally biased region" description="Basic residues" evidence="1">
    <location>
        <begin position="490"/>
        <end position="506"/>
    </location>
</feature>
<feature type="compositionally biased region" description="Acidic residues" evidence="1">
    <location>
        <begin position="540"/>
        <end position="549"/>
    </location>
</feature>
<accession>K0SD30</accession>
<name>K0SD30_THAOC</name>
<organism evidence="2 3">
    <name type="scientific">Thalassiosira oceanica</name>
    <name type="common">Marine diatom</name>
    <dbReference type="NCBI Taxonomy" id="159749"/>
    <lineage>
        <taxon>Eukaryota</taxon>
        <taxon>Sar</taxon>
        <taxon>Stramenopiles</taxon>
        <taxon>Ochrophyta</taxon>
        <taxon>Bacillariophyta</taxon>
        <taxon>Coscinodiscophyceae</taxon>
        <taxon>Thalassiosirophycidae</taxon>
        <taxon>Thalassiosirales</taxon>
        <taxon>Thalassiosiraceae</taxon>
        <taxon>Thalassiosira</taxon>
    </lineage>
</organism>
<dbReference type="Proteomes" id="UP000266841">
    <property type="component" value="Unassembled WGS sequence"/>
</dbReference>
<reference evidence="2 3" key="1">
    <citation type="journal article" date="2012" name="Genome Biol.">
        <title>Genome and low-iron response of an oceanic diatom adapted to chronic iron limitation.</title>
        <authorList>
            <person name="Lommer M."/>
            <person name="Specht M."/>
            <person name="Roy A.S."/>
            <person name="Kraemer L."/>
            <person name="Andreson R."/>
            <person name="Gutowska M.A."/>
            <person name="Wolf J."/>
            <person name="Bergner S.V."/>
            <person name="Schilhabel M.B."/>
            <person name="Klostermeier U.C."/>
            <person name="Beiko R.G."/>
            <person name="Rosenstiel P."/>
            <person name="Hippler M."/>
            <person name="Laroche J."/>
        </authorList>
    </citation>
    <scope>NUCLEOTIDE SEQUENCE [LARGE SCALE GENOMIC DNA]</scope>
    <source>
        <strain evidence="2 3">CCMP1005</strain>
    </source>
</reference>
<evidence type="ECO:0000256" key="1">
    <source>
        <dbReference type="SAM" id="MobiDB-lite"/>
    </source>
</evidence>